<proteinExistence type="predicted"/>
<dbReference type="EMBL" id="JACHHR010000006">
    <property type="protein sequence ID" value="MBB5213113.1"/>
    <property type="molecule type" value="Genomic_DNA"/>
</dbReference>
<dbReference type="Proteomes" id="UP000563601">
    <property type="component" value="Unassembled WGS sequence"/>
</dbReference>
<protein>
    <submittedName>
        <fullName evidence="1">Uncharacterized protein</fullName>
    </submittedName>
</protein>
<name>A0AA89TI92_9GAMM</name>
<evidence type="ECO:0000313" key="2">
    <source>
        <dbReference type="Proteomes" id="UP000563601"/>
    </source>
</evidence>
<organism evidence="1 2">
    <name type="scientific">Microbulbifer hydrolyticus</name>
    <dbReference type="NCBI Taxonomy" id="48074"/>
    <lineage>
        <taxon>Bacteria</taxon>
        <taxon>Pseudomonadati</taxon>
        <taxon>Pseudomonadota</taxon>
        <taxon>Gammaproteobacteria</taxon>
        <taxon>Cellvibrionales</taxon>
        <taxon>Microbulbiferaceae</taxon>
        <taxon>Microbulbifer</taxon>
    </lineage>
</organism>
<dbReference type="AlphaFoldDB" id="A0AA89TI92"/>
<evidence type="ECO:0000313" key="1">
    <source>
        <dbReference type="EMBL" id="MBB5213113.1"/>
    </source>
</evidence>
<sequence>MNITMRCRPTASFVHFMHGRCAPIIAHKAPKIVRG</sequence>
<reference evidence="1 2" key="1">
    <citation type="submission" date="2020-08" db="EMBL/GenBank/DDBJ databases">
        <title>Genomic Encyclopedia of Type Strains, Phase IV (KMG-IV): sequencing the most valuable type-strain genomes for metagenomic binning, comparative biology and taxonomic classification.</title>
        <authorList>
            <person name="Goeker M."/>
        </authorList>
    </citation>
    <scope>NUCLEOTIDE SEQUENCE [LARGE SCALE GENOMIC DNA]</scope>
    <source>
        <strain evidence="1 2">DSM 11525</strain>
    </source>
</reference>
<accession>A0AA89TI92</accession>
<comment type="caution">
    <text evidence="1">The sequence shown here is derived from an EMBL/GenBank/DDBJ whole genome shotgun (WGS) entry which is preliminary data.</text>
</comment>
<gene>
    <name evidence="1" type="ORF">HNQ53_003360</name>
</gene>